<evidence type="ECO:0000256" key="1">
    <source>
        <dbReference type="SAM" id="SignalP"/>
    </source>
</evidence>
<gene>
    <name evidence="2" type="ORF">Lsha_0035</name>
</gene>
<keyword evidence="3" id="KW-1185">Reference proteome</keyword>
<proteinExistence type="predicted"/>
<dbReference type="PATRIC" id="fig|1122169.6.peg.37"/>
<accession>A0A0W0ZEH4</accession>
<dbReference type="RefSeq" id="WP_018576823.1">
    <property type="nucleotide sequence ID" value="NZ_KB892392.1"/>
</dbReference>
<comment type="caution">
    <text evidence="2">The sequence shown here is derived from an EMBL/GenBank/DDBJ whole genome shotgun (WGS) entry which is preliminary data.</text>
</comment>
<feature type="chain" id="PRO_5006918571" evidence="1">
    <location>
        <begin position="29"/>
        <end position="422"/>
    </location>
</feature>
<dbReference type="InterPro" id="IPR049756">
    <property type="entry name" value="PlcA-like_dom"/>
</dbReference>
<evidence type="ECO:0000313" key="3">
    <source>
        <dbReference type="Proteomes" id="UP000054600"/>
    </source>
</evidence>
<name>A0A0W0ZEH4_9GAMM</name>
<organism evidence="2 3">
    <name type="scientific">Legionella shakespearei DSM 23087</name>
    <dbReference type="NCBI Taxonomy" id="1122169"/>
    <lineage>
        <taxon>Bacteria</taxon>
        <taxon>Pseudomonadati</taxon>
        <taxon>Pseudomonadota</taxon>
        <taxon>Gammaproteobacteria</taxon>
        <taxon>Legionellales</taxon>
        <taxon>Legionellaceae</taxon>
        <taxon>Legionella</taxon>
    </lineage>
</organism>
<dbReference type="Proteomes" id="UP000054600">
    <property type="component" value="Unassembled WGS sequence"/>
</dbReference>
<feature type="signal peptide" evidence="1">
    <location>
        <begin position="1"/>
        <end position="28"/>
    </location>
</feature>
<evidence type="ECO:0000313" key="2">
    <source>
        <dbReference type="EMBL" id="KTD67504.1"/>
    </source>
</evidence>
<protein>
    <submittedName>
        <fullName evidence="2">Phosphatidylcholine hydrolyzing phospholipase</fullName>
    </submittedName>
</protein>
<keyword evidence="1" id="KW-0732">Signal</keyword>
<dbReference type="CDD" id="cd22893">
    <property type="entry name" value="PlcA-like"/>
    <property type="match status" value="1"/>
</dbReference>
<dbReference type="eggNOG" id="ENOG5033F73">
    <property type="taxonomic scope" value="Bacteria"/>
</dbReference>
<sequence>MKKHPFTTLAKSLLIFSSLAVSPSPLYADSSSGFALSEHWAMGQQVKLRFDVNQQPEAAVPLHLKNGLVLSYGDIMSLGDLYGIIGRPISHGLTKEERQSRFKDAFKSFAKNFMAIEEVKELNAVVKKEIEAVEFGIDHGEKAEAIYERIGNEIGRQINCITGGGCTSMGWWLYPGRYLLLAMENFDHFSPNNIIAYKNGHKAALQQALKARQTGNKADLELAYAMDAFASHYLSDRFAAGHLRTPRENLADKVTPAVLGSLLSSYMHSEENKYGIHVHNDLGERWVVYGDFSYFNPFNQPNQQMLLRTLQTSADEIFETYFTGVIPDKSVVLHMIPHPEPLNGENDLDIAPMFYWDEQSKQLYRRTDLSNPYDRHWTNSWWGWSTWVILKTQYGVSSTIQLSLTKHLSQYKPKELDTNSFG</sequence>
<dbReference type="STRING" id="1122169.Lsha_0035"/>
<reference evidence="2 3" key="1">
    <citation type="submission" date="2015-11" db="EMBL/GenBank/DDBJ databases">
        <title>Genomic analysis of 38 Legionella species identifies large and diverse effector repertoires.</title>
        <authorList>
            <person name="Burstein D."/>
            <person name="Amaro F."/>
            <person name="Zusman T."/>
            <person name="Lifshitz Z."/>
            <person name="Cohen O."/>
            <person name="Gilbert J.A."/>
            <person name="Pupko T."/>
            <person name="Shuman H.A."/>
            <person name="Segal G."/>
        </authorList>
    </citation>
    <scope>NUCLEOTIDE SEQUENCE [LARGE SCALE GENOMIC DNA]</scope>
    <source>
        <strain evidence="2 3">ATCC 49655</strain>
    </source>
</reference>
<dbReference type="EMBL" id="LNYW01000002">
    <property type="protein sequence ID" value="KTD67504.1"/>
    <property type="molecule type" value="Genomic_DNA"/>
</dbReference>
<dbReference type="AlphaFoldDB" id="A0A0W0ZEH4"/>